<feature type="domain" description="Protein kinase" evidence="1">
    <location>
        <begin position="208"/>
        <end position="492"/>
    </location>
</feature>
<dbReference type="InterPro" id="IPR007822">
    <property type="entry name" value="LANC-like"/>
</dbReference>
<dbReference type="SMART" id="SM01260">
    <property type="entry name" value="LANC_like"/>
    <property type="match status" value="1"/>
</dbReference>
<dbReference type="GO" id="GO:0005975">
    <property type="term" value="P:carbohydrate metabolic process"/>
    <property type="evidence" value="ECO:0007669"/>
    <property type="project" value="InterPro"/>
</dbReference>
<evidence type="ECO:0000313" key="2">
    <source>
        <dbReference type="EMBL" id="SEO09374.1"/>
    </source>
</evidence>
<dbReference type="GO" id="GO:0004674">
    <property type="term" value="F:protein serine/threonine kinase activity"/>
    <property type="evidence" value="ECO:0007669"/>
    <property type="project" value="UniProtKB-KW"/>
</dbReference>
<evidence type="ECO:0000259" key="1">
    <source>
        <dbReference type="PROSITE" id="PS50011"/>
    </source>
</evidence>
<dbReference type="SMART" id="SM00220">
    <property type="entry name" value="S_TKc"/>
    <property type="match status" value="1"/>
</dbReference>
<organism evidence="2 3">
    <name type="scientific">Mucilaginibacter gossypiicola</name>
    <dbReference type="NCBI Taxonomy" id="551995"/>
    <lineage>
        <taxon>Bacteria</taxon>
        <taxon>Pseudomonadati</taxon>
        <taxon>Bacteroidota</taxon>
        <taxon>Sphingobacteriia</taxon>
        <taxon>Sphingobacteriales</taxon>
        <taxon>Sphingobacteriaceae</taxon>
        <taxon>Mucilaginibacter</taxon>
    </lineage>
</organism>
<dbReference type="Pfam" id="PF25816">
    <property type="entry name" value="RamC_N"/>
    <property type="match status" value="1"/>
</dbReference>
<name>A0A1H8LW49_9SPHI</name>
<dbReference type="OrthoDB" id="9813021at2"/>
<sequence>MDVKNFENDSFLPVETQAAEMFNHTNSGSGDYGQYLNAGKFNSAVNYPYLSVGADKPFEGWALHISLVVPLTSKFLGVLLPLLKQFSVPFDIPADRQAHQNLLTGKHGPSTYGKVINLYPKNEIEARQLAVQITGLAVDFAGPDIPGSFKLGNCVFTSCIPARFGHGNPEQYLNSNSAIKWRATGYAWPFRNFKTVKRKEHPKIVRKYVLTEIIKDDPKGKVFKAIRLSWTLNPVTYLIKQGLQSQSYDDHHRDIRSRLSWQFRVHQVLQAQLSIPKVLDYFESDGDGYLVMEYIEGQSLSDRVQSLYAGKSFKSSTVEIQSIVINLAKQVIDIVKNLHSLNYVHRDLNPQNFIVRNSGELVLTDFELSASLNRQGPEPPFGVGTPGYMTREQFQGNEPSIRDDLYGLSGILIKLFSGCSPLKFENTDPSVLEKQLLFFLGNRDIAHEIAALRLAGQALDLRESLSALFTKSQTESIDVRKALPKSSAQETILKGLNIFKSSLYNPDAGAVNINNYSLSSGLSGILLCIAAAKKADFTTYELEDFGDDLFRKLSNNYLWQASKQGVDLFNGNSGIALLIAALLDASMITTDHVTRSQLTLLFLSEPAKGSDLATGKAGYGIALLKCLPFLEPGIASRLLSELADYFMSTQNTDGSWYSSHEHGYLLPPGLFHGTSGILCFLIEYQKTYKSKTADQLISNGVNYILGLLDSELRQDLNVMPDLGIALSGLGSGFHGIALMLIRAYESKKEKHIKDAVYRLLNAYPDYPDTDYLGFENGLGGIGEVYLEAYRVFGDENWQRRADAIAEFLLHSGSTYDTSSRYWMPVKDAHFIPGLLSGQAGILHFLMHYLKPENLKFSII</sequence>
<dbReference type="STRING" id="551995.SAMN05192574_105277"/>
<dbReference type="Proteomes" id="UP000198942">
    <property type="component" value="Unassembled WGS sequence"/>
</dbReference>
<keyword evidence="2" id="KW-0418">Kinase</keyword>
<gene>
    <name evidence="2" type="ORF">SAMN05192574_105277</name>
</gene>
<dbReference type="SUPFAM" id="SSF56112">
    <property type="entry name" value="Protein kinase-like (PK-like)"/>
    <property type="match status" value="1"/>
</dbReference>
<dbReference type="InterPro" id="IPR011009">
    <property type="entry name" value="Kinase-like_dom_sf"/>
</dbReference>
<proteinExistence type="predicted"/>
<accession>A0A1H8LW49</accession>
<dbReference type="AlphaFoldDB" id="A0A1H8LW49"/>
<dbReference type="Pfam" id="PF00069">
    <property type="entry name" value="Pkinase"/>
    <property type="match status" value="1"/>
</dbReference>
<keyword evidence="2" id="KW-0723">Serine/threonine-protein kinase</keyword>
<dbReference type="EMBL" id="FOCL01000005">
    <property type="protein sequence ID" value="SEO09374.1"/>
    <property type="molecule type" value="Genomic_DNA"/>
</dbReference>
<dbReference type="GO" id="GO:0005524">
    <property type="term" value="F:ATP binding"/>
    <property type="evidence" value="ECO:0007669"/>
    <property type="project" value="InterPro"/>
</dbReference>
<dbReference type="PRINTS" id="PR01950">
    <property type="entry name" value="LANCSUPER"/>
</dbReference>
<dbReference type="InterPro" id="IPR012341">
    <property type="entry name" value="6hp_glycosidase-like_sf"/>
</dbReference>
<dbReference type="RefSeq" id="WP_091212126.1">
    <property type="nucleotide sequence ID" value="NZ_FOCL01000005.1"/>
</dbReference>
<dbReference type="InterPro" id="IPR000719">
    <property type="entry name" value="Prot_kinase_dom"/>
</dbReference>
<dbReference type="PANTHER" id="PTHR44167:SF24">
    <property type="entry name" value="SERINE_THREONINE-PROTEIN KINASE CHK2"/>
    <property type="match status" value="1"/>
</dbReference>
<dbReference type="Gene3D" id="1.10.510.10">
    <property type="entry name" value="Transferase(Phosphotransferase) domain 1"/>
    <property type="match status" value="1"/>
</dbReference>
<dbReference type="InterPro" id="IPR057929">
    <property type="entry name" value="RamC_N"/>
</dbReference>
<dbReference type="SUPFAM" id="SSF158745">
    <property type="entry name" value="LanC-like"/>
    <property type="match status" value="1"/>
</dbReference>
<dbReference type="Gene3D" id="1.50.10.10">
    <property type="match status" value="1"/>
</dbReference>
<protein>
    <submittedName>
        <fullName evidence="2">Serine/threonine protein kinase</fullName>
    </submittedName>
</protein>
<evidence type="ECO:0000313" key="3">
    <source>
        <dbReference type="Proteomes" id="UP000198942"/>
    </source>
</evidence>
<keyword evidence="3" id="KW-1185">Reference proteome</keyword>
<dbReference type="Pfam" id="PF05147">
    <property type="entry name" value="LANC_like"/>
    <property type="match status" value="1"/>
</dbReference>
<reference evidence="3" key="1">
    <citation type="submission" date="2016-10" db="EMBL/GenBank/DDBJ databases">
        <authorList>
            <person name="Varghese N."/>
            <person name="Submissions S."/>
        </authorList>
    </citation>
    <scope>NUCLEOTIDE SEQUENCE [LARGE SCALE GENOMIC DNA]</scope>
    <source>
        <strain evidence="3">Gh-48</strain>
    </source>
</reference>
<dbReference type="PANTHER" id="PTHR44167">
    <property type="entry name" value="OVARIAN-SPECIFIC SERINE/THREONINE-PROTEIN KINASE LOK-RELATED"/>
    <property type="match status" value="1"/>
</dbReference>
<dbReference type="PROSITE" id="PS50011">
    <property type="entry name" value="PROTEIN_KINASE_DOM"/>
    <property type="match status" value="1"/>
</dbReference>
<keyword evidence="2" id="KW-0808">Transferase</keyword>
<dbReference type="GO" id="GO:0031179">
    <property type="term" value="P:peptide modification"/>
    <property type="evidence" value="ECO:0007669"/>
    <property type="project" value="InterPro"/>
</dbReference>